<gene>
    <name evidence="2" type="ORF">US52_C0018G0008</name>
</gene>
<name>A0A0G0HAZ3_9BACT</name>
<feature type="transmembrane region" description="Helical" evidence="1">
    <location>
        <begin position="7"/>
        <end position="29"/>
    </location>
</feature>
<keyword evidence="1" id="KW-0812">Transmembrane</keyword>
<evidence type="ECO:0000313" key="3">
    <source>
        <dbReference type="Proteomes" id="UP000034852"/>
    </source>
</evidence>
<organism evidence="2 3">
    <name type="scientific">candidate division WS6 bacterium GW2011_GWA2_37_6</name>
    <dbReference type="NCBI Taxonomy" id="1619087"/>
    <lineage>
        <taxon>Bacteria</taxon>
        <taxon>Candidatus Dojkabacteria</taxon>
    </lineage>
</organism>
<keyword evidence="1" id="KW-1133">Transmembrane helix</keyword>
<keyword evidence="1" id="KW-0472">Membrane</keyword>
<dbReference type="PANTHER" id="PTHR35788">
    <property type="entry name" value="EXPORTED PROTEIN-RELATED"/>
    <property type="match status" value="1"/>
</dbReference>
<protein>
    <submittedName>
        <fullName evidence="2">VanW family protein</fullName>
    </submittedName>
</protein>
<dbReference type="InterPro" id="IPR052913">
    <property type="entry name" value="Glycopeptide_resist_protein"/>
</dbReference>
<sequence length="535" mass="61520">MKAFAKDYLFGLTVLTLTCLLAIFSYYILVNTVFLDTALPSVKAQNYSVGMKKEEEIKKIIAQDISEQNKHTLTISYFHKQHHVPVKDLALSMDSTELIELGKSTDLDKTIFSGLDLLFNSNSAKYELDPIPLLKELFPYKDGYRIDINNSDIIAPCGEKTVSVKIDETLLQDKINKSLQADYQIELENNDLLSDPASVKNFNYCIQHNDGSEQIKKVFAKEGLAINNNFDEIFTLKEEEGLFYWEIKDKTQLEKILSKYKKTFDKPAENGESKVIGEKFLLLKKYEDGRSLNADGTMLEIERWVNNPSSKFELIVETTKWQPPENLKLYDFTQQVASGRTRIDIIRNGYVNYGVYNAQAGIEDIDYEIIEPGEEFSYINTIKPQPNGQMQSGRQIAVGICNSTTTLFRAVLEAGFPITERQSHTFSVKSYEWNYPINIVDAAYFTTPEVDLRFVNDLDYPILLRSEISRKDDGYQYHTIHVLTSSENVTREVKLTNWKIIYRYSAWTYKGTFDRIVTEKSGEIVREETFTSAYH</sequence>
<dbReference type="InterPro" id="IPR007391">
    <property type="entry name" value="Vancomycin_resist_VanW"/>
</dbReference>
<reference evidence="2 3" key="1">
    <citation type="journal article" date="2015" name="Nature">
        <title>rRNA introns, odd ribosomes, and small enigmatic genomes across a large radiation of phyla.</title>
        <authorList>
            <person name="Brown C.T."/>
            <person name="Hug L.A."/>
            <person name="Thomas B.C."/>
            <person name="Sharon I."/>
            <person name="Castelle C.J."/>
            <person name="Singh A."/>
            <person name="Wilkins M.J."/>
            <person name="Williams K.H."/>
            <person name="Banfield J.F."/>
        </authorList>
    </citation>
    <scope>NUCLEOTIDE SEQUENCE [LARGE SCALE GENOMIC DNA]</scope>
</reference>
<accession>A0A0G0HAZ3</accession>
<dbReference type="Pfam" id="PF04294">
    <property type="entry name" value="VanW"/>
    <property type="match status" value="1"/>
</dbReference>
<dbReference type="PANTHER" id="PTHR35788:SF1">
    <property type="entry name" value="EXPORTED PROTEIN"/>
    <property type="match status" value="1"/>
</dbReference>
<dbReference type="EMBL" id="LBTH01000018">
    <property type="protein sequence ID" value="KKQ35680.1"/>
    <property type="molecule type" value="Genomic_DNA"/>
</dbReference>
<dbReference type="AlphaFoldDB" id="A0A0G0HAZ3"/>
<dbReference type="Proteomes" id="UP000034852">
    <property type="component" value="Unassembled WGS sequence"/>
</dbReference>
<comment type="caution">
    <text evidence="2">The sequence shown here is derived from an EMBL/GenBank/DDBJ whole genome shotgun (WGS) entry which is preliminary data.</text>
</comment>
<evidence type="ECO:0000256" key="1">
    <source>
        <dbReference type="SAM" id="Phobius"/>
    </source>
</evidence>
<evidence type="ECO:0000313" key="2">
    <source>
        <dbReference type="EMBL" id="KKQ35680.1"/>
    </source>
</evidence>
<proteinExistence type="predicted"/>